<dbReference type="PANTHER" id="PTHR30146">
    <property type="entry name" value="LACI-RELATED TRANSCRIPTIONAL REPRESSOR"/>
    <property type="match status" value="1"/>
</dbReference>
<dbReference type="Gene3D" id="3.40.50.2300">
    <property type="match status" value="2"/>
</dbReference>
<evidence type="ECO:0000313" key="6">
    <source>
        <dbReference type="Proteomes" id="UP000184310"/>
    </source>
</evidence>
<reference evidence="5 6" key="1">
    <citation type="submission" date="2016-11" db="EMBL/GenBank/DDBJ databases">
        <authorList>
            <person name="Jaros S."/>
            <person name="Januszkiewicz K."/>
            <person name="Wedrychowicz H."/>
        </authorList>
    </citation>
    <scope>NUCLEOTIDE SEQUENCE [LARGE SCALE GENOMIC DNA]</scope>
    <source>
        <strain evidence="5 6">DSM 21758</strain>
    </source>
</reference>
<dbReference type="CDD" id="cd06267">
    <property type="entry name" value="PBP1_LacI_sugar_binding-like"/>
    <property type="match status" value="1"/>
</dbReference>
<dbReference type="GO" id="GO:0003700">
    <property type="term" value="F:DNA-binding transcription factor activity"/>
    <property type="evidence" value="ECO:0007669"/>
    <property type="project" value="TreeGrafter"/>
</dbReference>
<dbReference type="SMART" id="SM00354">
    <property type="entry name" value="HTH_LACI"/>
    <property type="match status" value="1"/>
</dbReference>
<dbReference type="Pfam" id="PF00532">
    <property type="entry name" value="Peripla_BP_1"/>
    <property type="match status" value="1"/>
</dbReference>
<evidence type="ECO:0000313" key="5">
    <source>
        <dbReference type="EMBL" id="SHK05207.1"/>
    </source>
</evidence>
<keyword evidence="1" id="KW-0805">Transcription regulation</keyword>
<sequence length="345" mass="38366">MSITINDIAKEANVSLATVSRVLNDSGYVKDETRKRVEEAIERFNYTPSAIARSLSKNVTSTIGIVVPDITNPFFGEIIKGISEVAEANNLNIILCDSNEDMDKELKAIKTLREQRIRGLIISPTSVENDINSEYLKALNNLGIPVVLVDGHLKYSTFSGVFVDNLTGTYDAIEALIKEGHKDIGIITGRMNSKPAKDRLLGYEKALMMNNIKINKEFILYGDYSIESGYNLTKQLLKKENKPTALFVCNNFMTLGCLKALNEMNMSFPDDISLMSFDKIDVLNFLGMNLSHVEGPSLELGRIGMGLLVDSINDKENSEIKNITLTPELRLKGSEVFIKEKSILK</sequence>
<dbReference type="EMBL" id="FQZB01000013">
    <property type="protein sequence ID" value="SHK05207.1"/>
    <property type="molecule type" value="Genomic_DNA"/>
</dbReference>
<dbReference type="Proteomes" id="UP000184310">
    <property type="component" value="Unassembled WGS sequence"/>
</dbReference>
<evidence type="ECO:0000256" key="3">
    <source>
        <dbReference type="ARBA" id="ARBA00023163"/>
    </source>
</evidence>
<dbReference type="InterPro" id="IPR000843">
    <property type="entry name" value="HTH_LacI"/>
</dbReference>
<keyword evidence="6" id="KW-1185">Reference proteome</keyword>
<dbReference type="Pfam" id="PF00356">
    <property type="entry name" value="LacI"/>
    <property type="match status" value="1"/>
</dbReference>
<protein>
    <submittedName>
        <fullName evidence="5">Transcriptional regulator, LacI family</fullName>
    </submittedName>
</protein>
<keyword evidence="3" id="KW-0804">Transcription</keyword>
<dbReference type="PROSITE" id="PS00356">
    <property type="entry name" value="HTH_LACI_1"/>
    <property type="match status" value="1"/>
</dbReference>
<dbReference type="RefSeq" id="WP_072989725.1">
    <property type="nucleotide sequence ID" value="NZ_FQZB01000013.1"/>
</dbReference>
<dbReference type="CDD" id="cd01392">
    <property type="entry name" value="HTH_LacI"/>
    <property type="match status" value="1"/>
</dbReference>
<evidence type="ECO:0000256" key="1">
    <source>
        <dbReference type="ARBA" id="ARBA00023015"/>
    </source>
</evidence>
<evidence type="ECO:0000259" key="4">
    <source>
        <dbReference type="PROSITE" id="PS50932"/>
    </source>
</evidence>
<keyword evidence="2" id="KW-0238">DNA-binding</keyword>
<dbReference type="OrthoDB" id="9789891at2"/>
<dbReference type="InterPro" id="IPR028082">
    <property type="entry name" value="Peripla_BP_I"/>
</dbReference>
<dbReference type="SUPFAM" id="SSF47413">
    <property type="entry name" value="lambda repressor-like DNA-binding domains"/>
    <property type="match status" value="1"/>
</dbReference>
<accession>A0A1M6PBA9</accession>
<name>A0A1M6PBA9_9CLOT</name>
<feature type="domain" description="HTH lacI-type" evidence="4">
    <location>
        <begin position="3"/>
        <end position="57"/>
    </location>
</feature>
<evidence type="ECO:0000256" key="2">
    <source>
        <dbReference type="ARBA" id="ARBA00023125"/>
    </source>
</evidence>
<organism evidence="5 6">
    <name type="scientific">Clostridium cavendishii DSM 21758</name>
    <dbReference type="NCBI Taxonomy" id="1121302"/>
    <lineage>
        <taxon>Bacteria</taxon>
        <taxon>Bacillati</taxon>
        <taxon>Bacillota</taxon>
        <taxon>Clostridia</taxon>
        <taxon>Eubacteriales</taxon>
        <taxon>Clostridiaceae</taxon>
        <taxon>Clostridium</taxon>
    </lineage>
</organism>
<dbReference type="PROSITE" id="PS50932">
    <property type="entry name" value="HTH_LACI_2"/>
    <property type="match status" value="1"/>
</dbReference>
<dbReference type="SUPFAM" id="SSF53822">
    <property type="entry name" value="Periplasmic binding protein-like I"/>
    <property type="match status" value="1"/>
</dbReference>
<dbReference type="STRING" id="1121302.SAMN02745163_03095"/>
<dbReference type="Gene3D" id="1.10.260.40">
    <property type="entry name" value="lambda repressor-like DNA-binding domains"/>
    <property type="match status" value="1"/>
</dbReference>
<dbReference type="PRINTS" id="PR00036">
    <property type="entry name" value="HTHLACI"/>
</dbReference>
<dbReference type="InterPro" id="IPR010982">
    <property type="entry name" value="Lambda_DNA-bd_dom_sf"/>
</dbReference>
<dbReference type="GO" id="GO:0000976">
    <property type="term" value="F:transcription cis-regulatory region binding"/>
    <property type="evidence" value="ECO:0007669"/>
    <property type="project" value="TreeGrafter"/>
</dbReference>
<proteinExistence type="predicted"/>
<dbReference type="AlphaFoldDB" id="A0A1M6PBA9"/>
<dbReference type="PANTHER" id="PTHR30146:SF149">
    <property type="entry name" value="HTH-TYPE TRANSCRIPTIONAL REGULATOR EBGR"/>
    <property type="match status" value="1"/>
</dbReference>
<dbReference type="InterPro" id="IPR001761">
    <property type="entry name" value="Peripla_BP/Lac1_sug-bd_dom"/>
</dbReference>
<gene>
    <name evidence="5" type="ORF">SAMN02745163_03095</name>
</gene>